<dbReference type="PANTHER" id="PTHR43143:SF1">
    <property type="entry name" value="SERINE_THREONINE-PROTEIN PHOSPHATASE CPPED1"/>
    <property type="match status" value="1"/>
</dbReference>
<gene>
    <name evidence="2" type="ORF">FPZ45_20830</name>
</gene>
<feature type="domain" description="Calcineurin-like phosphoesterase" evidence="1">
    <location>
        <begin position="25"/>
        <end position="219"/>
    </location>
</feature>
<dbReference type="InterPro" id="IPR004843">
    <property type="entry name" value="Calcineurin-like_PHP"/>
</dbReference>
<dbReference type="InterPro" id="IPR051918">
    <property type="entry name" value="STPP_CPPED1"/>
</dbReference>
<name>A0A559J9C2_9BACL</name>
<evidence type="ECO:0000259" key="1">
    <source>
        <dbReference type="Pfam" id="PF00149"/>
    </source>
</evidence>
<sequence length="293" mass="33132">MAVQQHSQLDERRSAEERPIVSFQVITDTHVRAESEHVHNRNLDKALKDILVNCPDSIGIMHVGDVTDHGLDAEFAELHRILADNAAELPRLLLTTGNHDVGLGIWESRIGRFLKETGMQAPYHDHWIAGYHFIFLGTERGLELFCDLSDEQLTWLEAKLAENSVANKPKFLFLHQPLLDTVGGSFKAQGWYGVTQDERVKEILSNYPNVVLFTGHTHWELEAGYARSVETASMPAMFNAASVAYLWTDLDEHKDGSQGYYVDVYEDKVLVKGRDFTTGTWIPGAQFEVPSRR</sequence>
<comment type="caution">
    <text evidence="2">The sequence shown here is derived from an EMBL/GenBank/DDBJ whole genome shotgun (WGS) entry which is preliminary data.</text>
</comment>
<dbReference type="EMBL" id="VNJJ01000016">
    <property type="protein sequence ID" value="TVX96452.1"/>
    <property type="molecule type" value="Genomic_DNA"/>
</dbReference>
<dbReference type="InterPro" id="IPR029052">
    <property type="entry name" value="Metallo-depent_PP-like"/>
</dbReference>
<dbReference type="RefSeq" id="WP_144706120.1">
    <property type="nucleotide sequence ID" value="NZ_VNJJ01000016.1"/>
</dbReference>
<evidence type="ECO:0000313" key="2">
    <source>
        <dbReference type="EMBL" id="TVX96452.1"/>
    </source>
</evidence>
<dbReference type="AlphaFoldDB" id="A0A559J9C2"/>
<dbReference type="OrthoDB" id="1645838at2"/>
<organism evidence="2 3">
    <name type="scientific">Cohnella terricola</name>
    <dbReference type="NCBI Taxonomy" id="1289167"/>
    <lineage>
        <taxon>Bacteria</taxon>
        <taxon>Bacillati</taxon>
        <taxon>Bacillota</taxon>
        <taxon>Bacilli</taxon>
        <taxon>Bacillales</taxon>
        <taxon>Paenibacillaceae</taxon>
        <taxon>Cohnella</taxon>
    </lineage>
</organism>
<proteinExistence type="predicted"/>
<dbReference type="GO" id="GO:0016787">
    <property type="term" value="F:hydrolase activity"/>
    <property type="evidence" value="ECO:0007669"/>
    <property type="project" value="InterPro"/>
</dbReference>
<dbReference type="PANTHER" id="PTHR43143">
    <property type="entry name" value="METALLOPHOSPHOESTERASE, CALCINEURIN SUPERFAMILY"/>
    <property type="match status" value="1"/>
</dbReference>
<dbReference type="Gene3D" id="3.60.21.10">
    <property type="match status" value="1"/>
</dbReference>
<accession>A0A559J9C2</accession>
<reference evidence="2 3" key="1">
    <citation type="submission" date="2019-07" db="EMBL/GenBank/DDBJ databases">
        <authorList>
            <person name="Kim J."/>
        </authorList>
    </citation>
    <scope>NUCLEOTIDE SEQUENCE [LARGE SCALE GENOMIC DNA]</scope>
    <source>
        <strain evidence="2 3">G13</strain>
    </source>
</reference>
<dbReference type="Pfam" id="PF00149">
    <property type="entry name" value="Metallophos"/>
    <property type="match status" value="1"/>
</dbReference>
<dbReference type="SUPFAM" id="SSF56300">
    <property type="entry name" value="Metallo-dependent phosphatases"/>
    <property type="match status" value="1"/>
</dbReference>
<keyword evidence="3" id="KW-1185">Reference proteome</keyword>
<protein>
    <submittedName>
        <fullName evidence="2">Metallophosphoesterase</fullName>
    </submittedName>
</protein>
<dbReference type="Proteomes" id="UP000316330">
    <property type="component" value="Unassembled WGS sequence"/>
</dbReference>
<evidence type="ECO:0000313" key="3">
    <source>
        <dbReference type="Proteomes" id="UP000316330"/>
    </source>
</evidence>